<evidence type="ECO:0000313" key="2">
    <source>
        <dbReference type="Proteomes" id="UP000001073"/>
    </source>
</evidence>
<dbReference type="InParanoid" id="G1SC16"/>
<reference evidence="1 2" key="1">
    <citation type="submission" date="2012-10" db="EMBL/GenBank/DDBJ databases">
        <authorList>
            <consortium name="Gibbon Genome Sequencing Consortium"/>
        </authorList>
    </citation>
    <scope>NUCLEOTIDE SEQUENCE [LARGE SCALE GENOMIC DNA]</scope>
</reference>
<dbReference type="eggNOG" id="ENOG502TKRD">
    <property type="taxonomic scope" value="Eukaryota"/>
</dbReference>
<evidence type="ECO:0000313" key="1">
    <source>
        <dbReference type="Ensembl" id="ENSNLEP00000023066.2"/>
    </source>
</evidence>
<protein>
    <submittedName>
        <fullName evidence="1">Uncharacterized protein</fullName>
    </submittedName>
</protein>
<accession>G1SC16</accession>
<dbReference type="EMBL" id="ADFV01004410">
    <property type="status" value="NOT_ANNOTATED_CDS"/>
    <property type="molecule type" value="Genomic_DNA"/>
</dbReference>
<dbReference type="Proteomes" id="UP000001073">
    <property type="component" value="Chromosome 13"/>
</dbReference>
<dbReference type="HOGENOM" id="CLU_151048_0_0_1"/>
<dbReference type="GeneTree" id="ENSGT00860000134401"/>
<keyword evidence="2" id="KW-1185">Reference proteome</keyword>
<dbReference type="OMA" id="MCWLRAQ"/>
<dbReference type="EMBL" id="ADFV01004409">
    <property type="status" value="NOT_ANNOTATED_CDS"/>
    <property type="molecule type" value="Genomic_DNA"/>
</dbReference>
<reference evidence="1" key="3">
    <citation type="submission" date="2025-09" db="UniProtKB">
        <authorList>
            <consortium name="Ensembl"/>
        </authorList>
    </citation>
    <scope>IDENTIFICATION</scope>
</reference>
<reference evidence="1" key="2">
    <citation type="submission" date="2025-08" db="UniProtKB">
        <authorList>
            <consortium name="Ensembl"/>
        </authorList>
    </citation>
    <scope>IDENTIFICATION</scope>
</reference>
<sequence>MAYYFHFYGELPSQESSHPRVYSPYPQDGWQPTADSYREWHNEDLNPGMSHWTYVQELASYKKTSFIGWRHRISPNGVTSRKPYCHFHGGQWPEPTPPSCLSSAFASGSFSHLEDSPCILLHVVLQMCWLRAQRLNQKDLGLNPTSAIKHQLSDLDCVPLLLWASVSPSE</sequence>
<dbReference type="Ensembl" id="ENSNLET00000024248.2">
    <property type="protein sequence ID" value="ENSNLEP00000023066.2"/>
    <property type="gene ID" value="ENSNLEG00000019223.2"/>
</dbReference>
<proteinExistence type="predicted"/>
<dbReference type="AlphaFoldDB" id="G1SC16"/>
<name>G1SC16_NOMLE</name>
<organism evidence="1 2">
    <name type="scientific">Nomascus leucogenys</name>
    <name type="common">Northern white-cheeked gibbon</name>
    <name type="synonym">Hylobates leucogenys</name>
    <dbReference type="NCBI Taxonomy" id="61853"/>
    <lineage>
        <taxon>Eukaryota</taxon>
        <taxon>Metazoa</taxon>
        <taxon>Chordata</taxon>
        <taxon>Craniata</taxon>
        <taxon>Vertebrata</taxon>
        <taxon>Euteleostomi</taxon>
        <taxon>Mammalia</taxon>
        <taxon>Eutheria</taxon>
        <taxon>Euarchontoglires</taxon>
        <taxon>Primates</taxon>
        <taxon>Haplorrhini</taxon>
        <taxon>Catarrhini</taxon>
        <taxon>Hylobatidae</taxon>
        <taxon>Nomascus</taxon>
    </lineage>
</organism>